<dbReference type="Proteomes" id="UP000246114">
    <property type="component" value="Unassembled WGS sequence"/>
</dbReference>
<evidence type="ECO:0000313" key="2">
    <source>
        <dbReference type="Proteomes" id="UP000246114"/>
    </source>
</evidence>
<dbReference type="EMBL" id="QAMZ01000012">
    <property type="protein sequence ID" value="PWL55140.1"/>
    <property type="molecule type" value="Genomic_DNA"/>
</dbReference>
<protein>
    <submittedName>
        <fullName evidence="1">Uncharacterized protein</fullName>
    </submittedName>
</protein>
<sequence length="140" mass="16473">MDGFIFDKTVTVVNKYVDHTTKEVSFNKTILNNCMWKKKIEKTTENSNIKILYYFSVTILSQAGYLPPNKYRLIPNNEIKNYWTLNPNNEDLIILGEYKDDIDESLYHDLLNNYDDIGVIQSVVDNTKVPYLKHWKVVCK</sequence>
<gene>
    <name evidence="1" type="ORF">DBY38_02395</name>
</gene>
<dbReference type="AlphaFoldDB" id="A0A316MRX2"/>
<name>A0A316MRX2_9CLOT</name>
<organism evidence="1 2">
    <name type="scientific">Clostridium cadaveris</name>
    <dbReference type="NCBI Taxonomy" id="1529"/>
    <lineage>
        <taxon>Bacteria</taxon>
        <taxon>Bacillati</taxon>
        <taxon>Bacillota</taxon>
        <taxon>Clostridia</taxon>
        <taxon>Eubacteriales</taxon>
        <taxon>Clostridiaceae</taxon>
        <taxon>Clostridium</taxon>
    </lineage>
</organism>
<evidence type="ECO:0000313" key="1">
    <source>
        <dbReference type="EMBL" id="PWL55140.1"/>
    </source>
</evidence>
<reference evidence="1 2" key="1">
    <citation type="submission" date="2018-03" db="EMBL/GenBank/DDBJ databases">
        <title>The uncultured portion of the human microbiome is neutrally assembled.</title>
        <authorList>
            <person name="Jeraldo P."/>
            <person name="Boardman L."/>
            <person name="White B.A."/>
            <person name="Nelson H."/>
            <person name="Goldenfeld N."/>
            <person name="Chia N."/>
        </authorList>
    </citation>
    <scope>NUCLEOTIDE SEQUENCE [LARGE SCALE GENOMIC DNA]</scope>
    <source>
        <strain evidence="1">CIM:MAG 903</strain>
    </source>
</reference>
<accession>A0A316MRX2</accession>
<proteinExistence type="predicted"/>
<comment type="caution">
    <text evidence="1">The sequence shown here is derived from an EMBL/GenBank/DDBJ whole genome shotgun (WGS) entry which is preliminary data.</text>
</comment>